<name>R1CN22_9FIRM</name>
<sequence length="48" mass="5765">MENKIKTIYLIALDVVLVNITFIVAFLLRFQGVFPFKNSSIWLYRWGW</sequence>
<keyword evidence="1" id="KW-1133">Transmembrane helix</keyword>
<keyword evidence="1" id="KW-0472">Membrane</keyword>
<evidence type="ECO:0000313" key="2">
    <source>
        <dbReference type="EMBL" id="EOD00101.1"/>
    </source>
</evidence>
<accession>R1CN22</accession>
<dbReference type="Proteomes" id="UP000013378">
    <property type="component" value="Unassembled WGS sequence"/>
</dbReference>
<comment type="caution">
    <text evidence="2">The sequence shown here is derived from an EMBL/GenBank/DDBJ whole genome shotgun (WGS) entry which is preliminary data.</text>
</comment>
<evidence type="ECO:0000313" key="3">
    <source>
        <dbReference type="Proteomes" id="UP000013378"/>
    </source>
</evidence>
<dbReference type="EMBL" id="ARZA01000205">
    <property type="protein sequence ID" value="EOD00101.1"/>
    <property type="molecule type" value="Genomic_DNA"/>
</dbReference>
<keyword evidence="1" id="KW-0812">Transmembrane</keyword>
<reference evidence="2 3" key="1">
    <citation type="journal article" date="2015" name="Geomicrobiol. J.">
        <title>Caldisalinibacter kiritimatiensis gen. nov., sp. nov., a moderately thermohalophilic thiosulfate-reducing bacterium from a hypersaline microbial mat.</title>
        <authorList>
            <person name="Ben Hania W."/>
            <person name="Joseph M."/>
            <person name="Fiebig A."/>
            <person name="Bunk B."/>
            <person name="Klenk H.-P."/>
            <person name="Fardeau M.-L."/>
            <person name="Spring S."/>
        </authorList>
    </citation>
    <scope>NUCLEOTIDE SEQUENCE [LARGE SCALE GENOMIC DNA]</scope>
    <source>
        <strain evidence="2 3">L21-TH-D2</strain>
    </source>
</reference>
<organism evidence="2 3">
    <name type="scientific">Caldisalinibacter kiritimatiensis</name>
    <dbReference type="NCBI Taxonomy" id="1304284"/>
    <lineage>
        <taxon>Bacteria</taxon>
        <taxon>Bacillati</taxon>
        <taxon>Bacillota</taxon>
        <taxon>Tissierellia</taxon>
        <taxon>Tissierellales</taxon>
        <taxon>Thermohalobacteraceae</taxon>
        <taxon>Caldisalinibacter</taxon>
    </lineage>
</organism>
<evidence type="ECO:0000256" key="1">
    <source>
        <dbReference type="SAM" id="Phobius"/>
    </source>
</evidence>
<proteinExistence type="predicted"/>
<gene>
    <name evidence="2" type="ORF">L21TH_1867</name>
</gene>
<dbReference type="AlphaFoldDB" id="R1CN22"/>
<protein>
    <submittedName>
        <fullName evidence="2">Uncharacterized protein</fullName>
    </submittedName>
</protein>
<dbReference type="RefSeq" id="WP_006314704.1">
    <property type="nucleotide sequence ID" value="NZ_ARZA01000205.1"/>
</dbReference>
<feature type="transmembrane region" description="Helical" evidence="1">
    <location>
        <begin position="7"/>
        <end position="28"/>
    </location>
</feature>
<keyword evidence="3" id="KW-1185">Reference proteome</keyword>